<protein>
    <submittedName>
        <fullName evidence="1">Carrier domain-containing protein</fullName>
    </submittedName>
</protein>
<keyword evidence="2" id="KW-1185">Reference proteome</keyword>
<accession>A0ABR2UN30</accession>
<comment type="caution">
    <text evidence="1">The sequence shown here is derived from an EMBL/GenBank/DDBJ whole genome shotgun (WGS) entry which is preliminary data.</text>
</comment>
<dbReference type="Gene3D" id="3.40.50.720">
    <property type="entry name" value="NAD(P)-binding Rossmann-like Domain"/>
    <property type="match status" value="1"/>
</dbReference>
<evidence type="ECO:0000313" key="1">
    <source>
        <dbReference type="EMBL" id="KAK9415851.1"/>
    </source>
</evidence>
<dbReference type="InterPro" id="IPR036291">
    <property type="entry name" value="NAD(P)-bd_dom_sf"/>
</dbReference>
<dbReference type="Proteomes" id="UP001408356">
    <property type="component" value="Unassembled WGS sequence"/>
</dbReference>
<sequence>MSLPRRIPIHFVPTTEVGAYYTEATNRVVFPEISLAAYPPPTGGLDGYTANKWASERFLERLDEQTLGGWPIFIHRPSLISRPLHDPRRDVVRNIGHYSNRMRAVPIAPNIGGYTEWYLWETSHAA</sequence>
<evidence type="ECO:0000313" key="2">
    <source>
        <dbReference type="Proteomes" id="UP001408356"/>
    </source>
</evidence>
<name>A0ABR2UN30_9PEZI</name>
<reference evidence="1 2" key="1">
    <citation type="journal article" date="2024" name="J. Plant Pathol.">
        <title>Sequence and assembly of the genome of Seiridium unicorne, isolate CBS 538.82, causal agent of cypress canker disease.</title>
        <authorList>
            <person name="Scali E."/>
            <person name="Rocca G.D."/>
            <person name="Danti R."/>
            <person name="Garbelotto M."/>
            <person name="Barberini S."/>
            <person name="Baroncelli R."/>
            <person name="Emiliani G."/>
        </authorList>
    </citation>
    <scope>NUCLEOTIDE SEQUENCE [LARGE SCALE GENOMIC DNA]</scope>
    <source>
        <strain evidence="1 2">BM-138-508</strain>
    </source>
</reference>
<organism evidence="1 2">
    <name type="scientific">Seiridium unicorne</name>
    <dbReference type="NCBI Taxonomy" id="138068"/>
    <lineage>
        <taxon>Eukaryota</taxon>
        <taxon>Fungi</taxon>
        <taxon>Dikarya</taxon>
        <taxon>Ascomycota</taxon>
        <taxon>Pezizomycotina</taxon>
        <taxon>Sordariomycetes</taxon>
        <taxon>Xylariomycetidae</taxon>
        <taxon>Amphisphaeriales</taxon>
        <taxon>Sporocadaceae</taxon>
        <taxon>Seiridium</taxon>
    </lineage>
</organism>
<proteinExistence type="predicted"/>
<dbReference type="EMBL" id="JARVKF010000412">
    <property type="protein sequence ID" value="KAK9415851.1"/>
    <property type="molecule type" value="Genomic_DNA"/>
</dbReference>
<gene>
    <name evidence="1" type="ORF">SUNI508_10151</name>
</gene>
<dbReference type="SUPFAM" id="SSF51735">
    <property type="entry name" value="NAD(P)-binding Rossmann-fold domains"/>
    <property type="match status" value="1"/>
</dbReference>